<evidence type="ECO:0000313" key="2">
    <source>
        <dbReference type="EMBL" id="VBB69608.1"/>
    </source>
</evidence>
<dbReference type="AlphaFoldDB" id="A0A484HBS7"/>
<dbReference type="Pfam" id="PF01066">
    <property type="entry name" value="CDP-OH_P_transf"/>
    <property type="match status" value="1"/>
</dbReference>
<dbReference type="InterPro" id="IPR043130">
    <property type="entry name" value="CDP-OH_PTrfase_TM_dom"/>
</dbReference>
<feature type="transmembrane region" description="Helical" evidence="1">
    <location>
        <begin position="177"/>
        <end position="201"/>
    </location>
</feature>
<accession>A0A484HBS7</accession>
<sequence>MEERMKNPPLDQRLASVLVQPLIRTPISPDHLTAVSLLLALAGAVLLATGDTDWQEWGAGLFVTARFLDHCDGELARQSGRQSSFGYYFDYLTGGLSYAALLGGISLGLADSVLGKWVMSIGLIGAVSAVLAMGLNLWIDAETGGAAEGTAIGYPKIAGFELEDGIYLLAPLTWLGYLAPFFAAAGVGATVYCLWTLSLLLRLRARRREKKLSRS</sequence>
<proteinExistence type="predicted"/>
<gene>
    <name evidence="2" type="ORF">RIEGSTA812A_PEG_1081</name>
</gene>
<feature type="transmembrane region" description="Helical" evidence="1">
    <location>
        <begin position="32"/>
        <end position="50"/>
    </location>
</feature>
<reference evidence="2" key="1">
    <citation type="submission" date="2018-10" db="EMBL/GenBank/DDBJ databases">
        <authorList>
            <person name="Gruber-Vodicka H."/>
            <person name="Jaeckle O."/>
        </authorList>
    </citation>
    <scope>NUCLEOTIDE SEQUENCE</scope>
</reference>
<feature type="transmembrane region" description="Helical" evidence="1">
    <location>
        <begin position="91"/>
        <end position="110"/>
    </location>
</feature>
<protein>
    <submittedName>
        <fullName evidence="2">CDP-alcohol phosphatidyltransferase family protein</fullName>
    </submittedName>
</protein>
<keyword evidence="1" id="KW-1133">Transmembrane helix</keyword>
<keyword evidence="1" id="KW-0472">Membrane</keyword>
<keyword evidence="1" id="KW-0812">Transmembrane</keyword>
<keyword evidence="2" id="KW-0808">Transferase</keyword>
<dbReference type="InterPro" id="IPR000462">
    <property type="entry name" value="CDP-OH_P_trans"/>
</dbReference>
<feature type="transmembrane region" description="Helical" evidence="1">
    <location>
        <begin position="117"/>
        <end position="139"/>
    </location>
</feature>
<dbReference type="GO" id="GO:0016780">
    <property type="term" value="F:phosphotransferase activity, for other substituted phosphate groups"/>
    <property type="evidence" value="ECO:0007669"/>
    <property type="project" value="InterPro"/>
</dbReference>
<dbReference type="GO" id="GO:0016020">
    <property type="term" value="C:membrane"/>
    <property type="evidence" value="ECO:0007669"/>
    <property type="project" value="InterPro"/>
</dbReference>
<name>A0A484HBS7_9ZZZZ</name>
<evidence type="ECO:0000256" key="1">
    <source>
        <dbReference type="SAM" id="Phobius"/>
    </source>
</evidence>
<dbReference type="EMBL" id="LR026963">
    <property type="protein sequence ID" value="VBB69608.1"/>
    <property type="molecule type" value="Genomic_DNA"/>
</dbReference>
<dbReference type="GO" id="GO:0008654">
    <property type="term" value="P:phospholipid biosynthetic process"/>
    <property type="evidence" value="ECO:0007669"/>
    <property type="project" value="InterPro"/>
</dbReference>
<organism evidence="2">
    <name type="scientific">invertebrate metagenome</name>
    <dbReference type="NCBI Taxonomy" id="1711999"/>
    <lineage>
        <taxon>unclassified sequences</taxon>
        <taxon>metagenomes</taxon>
        <taxon>organismal metagenomes</taxon>
    </lineage>
</organism>
<dbReference type="Gene3D" id="1.20.120.1760">
    <property type="match status" value="1"/>
</dbReference>